<evidence type="ECO:0000256" key="5">
    <source>
        <dbReference type="SAM" id="SignalP"/>
    </source>
</evidence>
<accession>A0A401U6X6</accession>
<name>A0A401U6X6_9BACT</name>
<dbReference type="OrthoDB" id="9765926at2"/>
<feature type="domain" description="OmpA-like" evidence="6">
    <location>
        <begin position="385"/>
        <end position="499"/>
    </location>
</feature>
<dbReference type="PROSITE" id="PS01068">
    <property type="entry name" value="OMPA_1"/>
    <property type="match status" value="1"/>
</dbReference>
<dbReference type="PROSITE" id="PS51123">
    <property type="entry name" value="OMPA_2"/>
    <property type="match status" value="1"/>
</dbReference>
<sequence length="499" mass="53923">MKGLLISVLLLLCFYSHAQSPAGIWYFGQNAGVDFSSGKPVAITDGQLNTEEGCVTISDVNGKLQFYTNGVSVWNKQHQLMPNGNGLVGSPSSTSSGVVIQHPGNANLFYLFTVPAIADSAGFRYSMVDMQLDSGRGDIITNQKNIKLRNPVTEKLTSTLHRNGKDYWILLHEWNNDAFVAFKITAQGLDTTPVLSNAGSIHQGTTLNTQGYMKVNPDGTNLALALEESNVIEVFDFDNESGKVSKPISMSLPNGSYVYGIEFSPDGSLLYVSAAGKGEIYQYNLQAGSEEAIRASGIMIGKTNPSVWVGALQVAIDGKIYFTVYKTPYLGVIENPNQQGIGCGFNQQAVELKGRLSTLGLPTFSQNFFYRRENRKVEYFNANNVVKGKALVLRNILFDFGKASLKTSSNAELDKVVAAMKANPSLKAKVTGHTDNIGNKSFNITLSQNRAISVAAYLKSKGIAATSLITEGFGSAQPVAGNDTDAGRALNRRVEITFE</sequence>
<protein>
    <recommendedName>
        <fullName evidence="6">OmpA-like domain-containing protein</fullName>
    </recommendedName>
</protein>
<dbReference type="InterPro" id="IPR006664">
    <property type="entry name" value="OMP_bac"/>
</dbReference>
<feature type="chain" id="PRO_5019495100" description="OmpA-like domain-containing protein" evidence="5">
    <location>
        <begin position="19"/>
        <end position="499"/>
    </location>
</feature>
<reference evidence="7 8" key="1">
    <citation type="submission" date="2018-11" db="EMBL/GenBank/DDBJ databases">
        <title>Chryseotalea sanarue gen. nov., sp., nov., a member of the family Cytophagaceae, isolated from a brackish lake in Hamamatsu Japan.</title>
        <authorList>
            <person name="Maejima Y."/>
            <person name="Iino T."/>
            <person name="Muraguchi Y."/>
            <person name="Fukuda K."/>
            <person name="Ohkuma M."/>
            <person name="Moriuchi R."/>
            <person name="Dohra H."/>
            <person name="Kimbara K."/>
            <person name="Shintani M."/>
        </authorList>
    </citation>
    <scope>NUCLEOTIDE SEQUENCE [LARGE SCALE GENOMIC DNA]</scope>
    <source>
        <strain evidence="7 8">Ys</strain>
    </source>
</reference>
<dbReference type="Gene3D" id="2.130.10.10">
    <property type="entry name" value="YVTN repeat-like/Quinoprotein amine dehydrogenase"/>
    <property type="match status" value="1"/>
</dbReference>
<dbReference type="InterPro" id="IPR050330">
    <property type="entry name" value="Bact_OuterMem_StrucFunc"/>
</dbReference>
<evidence type="ECO:0000256" key="2">
    <source>
        <dbReference type="ARBA" id="ARBA00023136"/>
    </source>
</evidence>
<dbReference type="SUPFAM" id="SSF50969">
    <property type="entry name" value="YVTN repeat-like/Quinoprotein amine dehydrogenase"/>
    <property type="match status" value="1"/>
</dbReference>
<dbReference type="InterPro" id="IPR015943">
    <property type="entry name" value="WD40/YVTN_repeat-like_dom_sf"/>
</dbReference>
<keyword evidence="8" id="KW-1185">Reference proteome</keyword>
<evidence type="ECO:0000256" key="4">
    <source>
        <dbReference type="PROSITE-ProRule" id="PRU00473"/>
    </source>
</evidence>
<dbReference type="RefSeq" id="WP_127121251.1">
    <property type="nucleotide sequence ID" value="NZ_BHXQ01000001.1"/>
</dbReference>
<keyword evidence="3" id="KW-0998">Cell outer membrane</keyword>
<evidence type="ECO:0000313" key="8">
    <source>
        <dbReference type="Proteomes" id="UP000288227"/>
    </source>
</evidence>
<proteinExistence type="predicted"/>
<evidence type="ECO:0000259" key="6">
    <source>
        <dbReference type="PROSITE" id="PS51123"/>
    </source>
</evidence>
<dbReference type="SUPFAM" id="SSF75011">
    <property type="entry name" value="3-carboxy-cis,cis-mucoante lactonizing enzyme"/>
    <property type="match status" value="1"/>
</dbReference>
<dbReference type="InterPro" id="IPR011044">
    <property type="entry name" value="Quino_amine_DH_bsu"/>
</dbReference>
<dbReference type="InterPro" id="IPR006690">
    <property type="entry name" value="OMPA-like_CS"/>
</dbReference>
<evidence type="ECO:0000256" key="1">
    <source>
        <dbReference type="ARBA" id="ARBA00004442"/>
    </source>
</evidence>
<organism evidence="7 8">
    <name type="scientific">Chryseotalea sanaruensis</name>
    <dbReference type="NCBI Taxonomy" id="2482724"/>
    <lineage>
        <taxon>Bacteria</taxon>
        <taxon>Pseudomonadati</taxon>
        <taxon>Bacteroidota</taxon>
        <taxon>Cytophagia</taxon>
        <taxon>Cytophagales</taxon>
        <taxon>Chryseotaleaceae</taxon>
        <taxon>Chryseotalea</taxon>
    </lineage>
</organism>
<evidence type="ECO:0000313" key="7">
    <source>
        <dbReference type="EMBL" id="GCC50637.1"/>
    </source>
</evidence>
<dbReference type="PANTHER" id="PTHR30329:SF21">
    <property type="entry name" value="LIPOPROTEIN YIAD-RELATED"/>
    <property type="match status" value="1"/>
</dbReference>
<dbReference type="InterPro" id="IPR006665">
    <property type="entry name" value="OmpA-like"/>
</dbReference>
<comment type="caution">
    <text evidence="7">The sequence shown here is derived from an EMBL/GenBank/DDBJ whole genome shotgun (WGS) entry which is preliminary data.</text>
</comment>
<keyword evidence="5" id="KW-0732">Signal</keyword>
<dbReference type="CDD" id="cd07185">
    <property type="entry name" value="OmpA_C-like"/>
    <property type="match status" value="1"/>
</dbReference>
<dbReference type="PRINTS" id="PR01021">
    <property type="entry name" value="OMPADOMAIN"/>
</dbReference>
<dbReference type="Gene3D" id="3.30.1330.60">
    <property type="entry name" value="OmpA-like domain"/>
    <property type="match status" value="1"/>
</dbReference>
<dbReference type="EMBL" id="BHXQ01000001">
    <property type="protein sequence ID" value="GCC50637.1"/>
    <property type="molecule type" value="Genomic_DNA"/>
</dbReference>
<dbReference type="GO" id="GO:0009279">
    <property type="term" value="C:cell outer membrane"/>
    <property type="evidence" value="ECO:0007669"/>
    <property type="project" value="UniProtKB-SubCell"/>
</dbReference>
<gene>
    <name evidence="7" type="ORF">SanaruYs_08550</name>
</gene>
<keyword evidence="2 4" id="KW-0472">Membrane</keyword>
<dbReference type="Proteomes" id="UP000288227">
    <property type="component" value="Unassembled WGS sequence"/>
</dbReference>
<dbReference type="Pfam" id="PF00691">
    <property type="entry name" value="OmpA"/>
    <property type="match status" value="1"/>
</dbReference>
<dbReference type="AlphaFoldDB" id="A0A401U6X6"/>
<dbReference type="PANTHER" id="PTHR30329">
    <property type="entry name" value="STATOR ELEMENT OF FLAGELLAR MOTOR COMPLEX"/>
    <property type="match status" value="1"/>
</dbReference>
<dbReference type="SUPFAM" id="SSF103088">
    <property type="entry name" value="OmpA-like"/>
    <property type="match status" value="1"/>
</dbReference>
<dbReference type="InterPro" id="IPR036737">
    <property type="entry name" value="OmpA-like_sf"/>
</dbReference>
<evidence type="ECO:0000256" key="3">
    <source>
        <dbReference type="ARBA" id="ARBA00023237"/>
    </source>
</evidence>
<comment type="subcellular location">
    <subcellularLocation>
        <location evidence="1">Cell outer membrane</location>
    </subcellularLocation>
</comment>
<feature type="signal peptide" evidence="5">
    <location>
        <begin position="1"/>
        <end position="18"/>
    </location>
</feature>